<evidence type="ECO:0000256" key="2">
    <source>
        <dbReference type="ARBA" id="ARBA00004613"/>
    </source>
</evidence>
<keyword evidence="5 19" id="KW-0645">Protease</keyword>
<keyword evidence="9" id="KW-0865">Zymogen</keyword>
<reference evidence="23" key="3">
    <citation type="submission" date="2019-03" db="EMBL/GenBank/DDBJ databases">
        <authorList>
            <person name="Warren W.C."/>
            <person name="Johnson G.S."/>
        </authorList>
    </citation>
    <scope>NUCLEOTIDE SEQUENCE [LARGE SCALE GENOMIC DNA]</scope>
    <source>
        <strain evidence="23">Basenji</strain>
    </source>
</reference>
<evidence type="ECO:0000256" key="11">
    <source>
        <dbReference type="ARBA" id="ARBA00023180"/>
    </source>
</evidence>
<evidence type="ECO:0000313" key="22">
    <source>
        <dbReference type="Ensembl" id="ENSCAFP00000004284.3"/>
    </source>
</evidence>
<dbReference type="Ensembl" id="ENSCAFT00030005279.1">
    <property type="protein sequence ID" value="ENSCAFP00030004691.1"/>
    <property type="gene ID" value="ENSCAFG00030002844.1"/>
</dbReference>
<keyword evidence="7 19" id="KW-0378">Hydrolase</keyword>
<dbReference type="CDD" id="cd00190">
    <property type="entry name" value="Tryp_SPc"/>
    <property type="match status" value="1"/>
</dbReference>
<dbReference type="PROSITE" id="PS00135">
    <property type="entry name" value="TRYPSIN_SER"/>
    <property type="match status" value="1"/>
</dbReference>
<evidence type="ECO:0000313" key="25">
    <source>
        <dbReference type="Proteomes" id="UP000002254"/>
    </source>
</evidence>
<dbReference type="Proteomes" id="UP000002254">
    <property type="component" value="Chromosome 1"/>
</dbReference>
<proteinExistence type="predicted"/>
<feature type="compositionally biased region" description="Polar residues" evidence="20">
    <location>
        <begin position="1"/>
        <end position="11"/>
    </location>
</feature>
<dbReference type="PANTHER" id="PTHR24271:SF62">
    <property type="entry name" value="KALLIKREIN-8"/>
    <property type="match status" value="1"/>
</dbReference>
<dbReference type="SUPFAM" id="SSF50494">
    <property type="entry name" value="Trypsin-like serine proteases"/>
    <property type="match status" value="1"/>
</dbReference>
<evidence type="ECO:0000256" key="10">
    <source>
        <dbReference type="ARBA" id="ARBA00023157"/>
    </source>
</evidence>
<evidence type="ECO:0000256" key="4">
    <source>
        <dbReference type="ARBA" id="ARBA00022525"/>
    </source>
</evidence>
<evidence type="ECO:0000313" key="26">
    <source>
        <dbReference type="Proteomes" id="UP000694542"/>
    </source>
</evidence>
<evidence type="ECO:0000256" key="8">
    <source>
        <dbReference type="ARBA" id="ARBA00022825"/>
    </source>
</evidence>
<evidence type="ECO:0000256" key="6">
    <source>
        <dbReference type="ARBA" id="ARBA00022729"/>
    </source>
</evidence>
<keyword evidence="10" id="KW-1015">Disulfide bond</keyword>
<evidence type="ECO:0000256" key="12">
    <source>
        <dbReference type="ARBA" id="ARBA00050423"/>
    </source>
</evidence>
<dbReference type="PRINTS" id="PR00722">
    <property type="entry name" value="CHYMOTRYPSIN"/>
</dbReference>
<comment type="catalytic activity">
    <reaction evidence="12">
        <text>Cleavage of amide substrates following the basic amino acids Arg or Lys at the P1 position, with a preference for Arg over Lys.</text>
        <dbReference type="EC" id="3.4.21.118"/>
    </reaction>
</comment>
<feature type="region of interest" description="Disordered" evidence="20">
    <location>
        <begin position="139"/>
        <end position="199"/>
    </location>
</feature>
<evidence type="ECO:0000256" key="1">
    <source>
        <dbReference type="ARBA" id="ARBA00004496"/>
    </source>
</evidence>
<dbReference type="Pfam" id="PF00089">
    <property type="entry name" value="Trypsin"/>
    <property type="match status" value="1"/>
</dbReference>
<dbReference type="SMART" id="SM00020">
    <property type="entry name" value="Tryp_SPc"/>
    <property type="match status" value="1"/>
</dbReference>
<comment type="subcellular location">
    <subcellularLocation>
        <location evidence="1">Cytoplasm</location>
    </subcellularLocation>
    <subcellularLocation>
        <location evidence="2">Secreted</location>
    </subcellularLocation>
</comment>
<evidence type="ECO:0000256" key="13">
    <source>
        <dbReference type="ARBA" id="ARBA00055227"/>
    </source>
</evidence>
<dbReference type="InterPro" id="IPR001314">
    <property type="entry name" value="Peptidase_S1A"/>
</dbReference>
<feature type="compositionally biased region" description="Polar residues" evidence="20">
    <location>
        <begin position="57"/>
        <end position="85"/>
    </location>
</feature>
<dbReference type="InterPro" id="IPR018114">
    <property type="entry name" value="TRYPSIN_HIS"/>
</dbReference>
<evidence type="ECO:0000259" key="21">
    <source>
        <dbReference type="PROSITE" id="PS50240"/>
    </source>
</evidence>
<dbReference type="Proteomes" id="UP000694429">
    <property type="component" value="Chromosome 1"/>
</dbReference>
<accession>A0A8C0YUE4</accession>
<organism evidence="24 26">
    <name type="scientific">Canis lupus familiaris</name>
    <name type="common">Dog</name>
    <name type="synonym">Canis familiaris</name>
    <dbReference type="NCBI Taxonomy" id="9615"/>
    <lineage>
        <taxon>Eukaryota</taxon>
        <taxon>Metazoa</taxon>
        <taxon>Chordata</taxon>
        <taxon>Craniata</taxon>
        <taxon>Vertebrata</taxon>
        <taxon>Euteleostomi</taxon>
        <taxon>Mammalia</taxon>
        <taxon>Eutheria</taxon>
        <taxon>Laurasiatheria</taxon>
        <taxon>Carnivora</taxon>
        <taxon>Caniformia</taxon>
        <taxon>Canidae</taxon>
        <taxon>Canis</taxon>
    </lineage>
</organism>
<keyword evidence="11" id="KW-0325">Glycoprotein</keyword>
<evidence type="ECO:0000313" key="24">
    <source>
        <dbReference type="Ensembl" id="ENSCAFP00040016514.1"/>
    </source>
</evidence>
<dbReference type="Ensembl" id="ENSCAFT00040019033.1">
    <property type="protein sequence ID" value="ENSCAFP00040016514.1"/>
    <property type="gene ID" value="ENSCAFG00040010274.1"/>
</dbReference>
<feature type="compositionally biased region" description="Low complexity" evidence="20">
    <location>
        <begin position="171"/>
        <end position="188"/>
    </location>
</feature>
<evidence type="ECO:0000256" key="14">
    <source>
        <dbReference type="ARBA" id="ARBA00062590"/>
    </source>
</evidence>
<keyword evidence="6" id="KW-0732">Signal</keyword>
<dbReference type="InterPro" id="IPR001254">
    <property type="entry name" value="Trypsin_dom"/>
</dbReference>
<dbReference type="PANTHER" id="PTHR24271">
    <property type="entry name" value="KALLIKREIN-RELATED"/>
    <property type="match status" value="1"/>
</dbReference>
<gene>
    <name evidence="24" type="primary">KLK8</name>
</gene>
<evidence type="ECO:0000256" key="7">
    <source>
        <dbReference type="ARBA" id="ARBA00022801"/>
    </source>
</evidence>
<dbReference type="FunFam" id="2.40.10.10:FF:000087">
    <property type="entry name" value="Kallikrein 8 (Neuropsin/ovasin)"/>
    <property type="match status" value="1"/>
</dbReference>
<dbReference type="InterPro" id="IPR009003">
    <property type="entry name" value="Peptidase_S1_PA"/>
</dbReference>
<keyword evidence="3" id="KW-0963">Cytoplasm</keyword>
<feature type="compositionally biased region" description="Polar residues" evidence="20">
    <location>
        <begin position="25"/>
        <end position="48"/>
    </location>
</feature>
<keyword evidence="8 19" id="KW-0720">Serine protease</keyword>
<evidence type="ECO:0000256" key="16">
    <source>
        <dbReference type="ARBA" id="ARBA00067140"/>
    </source>
</evidence>
<feature type="region of interest" description="Disordered" evidence="20">
    <location>
        <begin position="1"/>
        <end position="86"/>
    </location>
</feature>
<reference evidence="24" key="4">
    <citation type="submission" date="2025-05" db="UniProtKB">
        <authorList>
            <consortium name="Ensembl"/>
        </authorList>
    </citation>
    <scope>IDENTIFICATION</scope>
</reference>
<reference evidence="22 25" key="1">
    <citation type="journal article" date="2005" name="Nature">
        <title>Genome sequence, comparative analysis and haplotype structure of the domestic dog.</title>
        <authorList>
            <consortium name="Broad Sequencing Platform"/>
            <person name="Lindblad-Toh K."/>
            <person name="Wade C.M."/>
            <person name="Mikkelsen T.S."/>
            <person name="Karlsson E.K."/>
            <person name="Jaffe D.B."/>
            <person name="Kamal M."/>
            <person name="Clamp M."/>
            <person name="Chang J.L."/>
            <person name="Kulbokas E.J. III"/>
            <person name="Zody M.C."/>
            <person name="Mauceli E."/>
            <person name="Xie X."/>
            <person name="Breen M."/>
            <person name="Wayne R.K."/>
            <person name="Ostrander E.A."/>
            <person name="Ponting C.P."/>
            <person name="Galibert F."/>
            <person name="Smith D.R."/>
            <person name="DeJong P.J."/>
            <person name="Kirkness E."/>
            <person name="Alvarez P."/>
            <person name="Biagi T."/>
            <person name="Brockman W."/>
            <person name="Butler J."/>
            <person name="Chin C.W."/>
            <person name="Cook A."/>
            <person name="Cuff J."/>
            <person name="Daly M.J."/>
            <person name="DeCaprio D."/>
            <person name="Gnerre S."/>
            <person name="Grabherr M."/>
            <person name="Kellis M."/>
            <person name="Kleber M."/>
            <person name="Bardeleben C."/>
            <person name="Goodstadt L."/>
            <person name="Heger A."/>
            <person name="Hitte C."/>
            <person name="Kim L."/>
            <person name="Koepfli K.P."/>
            <person name="Parker H.G."/>
            <person name="Pollinger J.P."/>
            <person name="Searle S.M."/>
            <person name="Sutter N.B."/>
            <person name="Thomas R."/>
            <person name="Webber C."/>
            <person name="Baldwin J."/>
            <person name="Abebe A."/>
            <person name="Abouelleil A."/>
            <person name="Aftuck L."/>
            <person name="Ait-Zahra M."/>
            <person name="Aldredge T."/>
            <person name="Allen N."/>
            <person name="An P."/>
            <person name="Anderson S."/>
            <person name="Antoine C."/>
            <person name="Arachchi H."/>
            <person name="Aslam A."/>
            <person name="Ayotte L."/>
            <person name="Bachantsang P."/>
            <person name="Barry A."/>
            <person name="Bayul T."/>
            <person name="Benamara M."/>
            <person name="Berlin A."/>
            <person name="Bessette D."/>
            <person name="Blitshteyn B."/>
            <person name="Bloom T."/>
            <person name="Blye J."/>
            <person name="Boguslavskiy L."/>
            <person name="Bonnet C."/>
            <person name="Boukhgalter B."/>
            <person name="Brown A."/>
            <person name="Cahill P."/>
            <person name="Calixte N."/>
            <person name="Camarata J."/>
            <person name="Cheshatsang Y."/>
            <person name="Chu J."/>
            <person name="Citroen M."/>
            <person name="Collymore A."/>
            <person name="Cooke P."/>
            <person name="Dawoe T."/>
            <person name="Daza R."/>
            <person name="Decktor K."/>
            <person name="DeGray S."/>
            <person name="Dhargay N."/>
            <person name="Dooley K."/>
            <person name="Dooley K."/>
            <person name="Dorje P."/>
            <person name="Dorjee K."/>
            <person name="Dorris L."/>
            <person name="Duffey N."/>
            <person name="Dupes A."/>
            <person name="Egbiremolen O."/>
            <person name="Elong R."/>
            <person name="Falk J."/>
            <person name="Farina A."/>
            <person name="Faro S."/>
            <person name="Ferguson D."/>
            <person name="Ferreira P."/>
            <person name="Fisher S."/>
            <person name="FitzGerald M."/>
            <person name="Foley K."/>
            <person name="Foley C."/>
            <person name="Franke A."/>
            <person name="Friedrich D."/>
            <person name="Gage D."/>
            <person name="Garber M."/>
            <person name="Gearin G."/>
            <person name="Giannoukos G."/>
            <person name="Goode T."/>
            <person name="Goyette A."/>
            <person name="Graham J."/>
            <person name="Grandbois E."/>
            <person name="Gyaltsen K."/>
            <person name="Hafez N."/>
            <person name="Hagopian D."/>
            <person name="Hagos B."/>
            <person name="Hall J."/>
            <person name="Healy C."/>
            <person name="Hegarty R."/>
            <person name="Honan T."/>
            <person name="Horn A."/>
            <person name="Houde N."/>
            <person name="Hughes L."/>
            <person name="Hunnicutt L."/>
            <person name="Husby M."/>
            <person name="Jester B."/>
            <person name="Jones C."/>
            <person name="Kamat A."/>
            <person name="Kanga B."/>
            <person name="Kells C."/>
            <person name="Khazanovich D."/>
            <person name="Kieu A.C."/>
            <person name="Kisner P."/>
            <person name="Kumar M."/>
            <person name="Lance K."/>
            <person name="Landers T."/>
            <person name="Lara M."/>
            <person name="Lee W."/>
            <person name="Leger J.P."/>
            <person name="Lennon N."/>
            <person name="Leuper L."/>
            <person name="LeVine S."/>
            <person name="Liu J."/>
            <person name="Liu X."/>
            <person name="Lokyitsang Y."/>
            <person name="Lokyitsang T."/>
            <person name="Lui A."/>
            <person name="Macdonald J."/>
            <person name="Major J."/>
            <person name="Marabella R."/>
            <person name="Maru K."/>
            <person name="Matthews C."/>
            <person name="McDonough S."/>
            <person name="Mehta T."/>
            <person name="Meldrim J."/>
            <person name="Melnikov A."/>
            <person name="Meneus L."/>
            <person name="Mihalev A."/>
            <person name="Mihova T."/>
            <person name="Miller K."/>
            <person name="Mittelman R."/>
            <person name="Mlenga V."/>
            <person name="Mulrain L."/>
            <person name="Munson G."/>
            <person name="Navidi A."/>
            <person name="Naylor J."/>
            <person name="Nguyen T."/>
            <person name="Nguyen N."/>
            <person name="Nguyen C."/>
            <person name="Nguyen T."/>
            <person name="Nicol R."/>
            <person name="Norbu N."/>
            <person name="Norbu C."/>
            <person name="Novod N."/>
            <person name="Nyima T."/>
            <person name="Olandt P."/>
            <person name="O'Neill B."/>
            <person name="O'Neill K."/>
            <person name="Osman S."/>
            <person name="Oyono L."/>
            <person name="Patti C."/>
            <person name="Perrin D."/>
            <person name="Phunkhang P."/>
            <person name="Pierre F."/>
            <person name="Priest M."/>
            <person name="Rachupka A."/>
            <person name="Raghuraman S."/>
            <person name="Rameau R."/>
            <person name="Ray V."/>
            <person name="Raymond C."/>
            <person name="Rege F."/>
            <person name="Rise C."/>
            <person name="Rogers J."/>
            <person name="Rogov P."/>
            <person name="Sahalie J."/>
            <person name="Settipalli S."/>
            <person name="Sharpe T."/>
            <person name="Shea T."/>
            <person name="Sheehan M."/>
            <person name="Sherpa N."/>
            <person name="Shi J."/>
            <person name="Shih D."/>
            <person name="Sloan J."/>
            <person name="Smith C."/>
            <person name="Sparrow T."/>
            <person name="Stalker J."/>
            <person name="Stange-Thomann N."/>
            <person name="Stavropoulos S."/>
            <person name="Stone C."/>
            <person name="Stone S."/>
            <person name="Sykes S."/>
            <person name="Tchuinga P."/>
            <person name="Tenzing P."/>
            <person name="Tesfaye S."/>
            <person name="Thoulutsang D."/>
            <person name="Thoulutsang Y."/>
            <person name="Topham K."/>
            <person name="Topping I."/>
            <person name="Tsamla T."/>
            <person name="Vassiliev H."/>
            <person name="Venkataraman V."/>
            <person name="Vo A."/>
            <person name="Wangchuk T."/>
            <person name="Wangdi T."/>
            <person name="Weiand M."/>
            <person name="Wilkinson J."/>
            <person name="Wilson A."/>
            <person name="Yadav S."/>
            <person name="Yang S."/>
            <person name="Yang X."/>
            <person name="Young G."/>
            <person name="Yu Q."/>
            <person name="Zainoun J."/>
            <person name="Zembek L."/>
            <person name="Zimmer A."/>
            <person name="Lander E.S."/>
        </authorList>
    </citation>
    <scope>NUCLEOTIDE SEQUENCE [LARGE SCALE GENOMIC DNA]</scope>
    <source>
        <strain evidence="22">Boxer</strain>
    </source>
</reference>
<name>A0A8C0YUE4_CANLF</name>
<evidence type="ECO:0000256" key="5">
    <source>
        <dbReference type="ARBA" id="ARBA00022670"/>
    </source>
</evidence>
<evidence type="ECO:0000256" key="15">
    <source>
        <dbReference type="ARBA" id="ARBA00066598"/>
    </source>
</evidence>
<comment type="function">
    <text evidence="13">Serine protease which is capable of degrading a number of proteins such as casein, fibrinogen, kininogen, fibronectin and collagen type IV. Also cleaves L1CAM in response to increased neural activity. Induces neurite outgrowth and fasciculation of cultured hippocampal neurons. Plays a role in the formation and maturation of orphan and small synaptic boutons in the Schaffer-collateral pathway, regulates Schaffer-collateral long-term potentiation in the hippocampus and is required for memory acquisition and synaptic plasticity. Involved in skin desquamation and keratinocyte proliferation. Plays a role in the secondary phase of pathogenesis following spinal cord injury.</text>
</comment>
<evidence type="ECO:0000256" key="9">
    <source>
        <dbReference type="ARBA" id="ARBA00023145"/>
    </source>
</evidence>
<comment type="subunit">
    <text evidence="14">Interacts with SPINK9.</text>
</comment>
<evidence type="ECO:0000256" key="3">
    <source>
        <dbReference type="ARBA" id="ARBA00022490"/>
    </source>
</evidence>
<dbReference type="GO" id="GO:0004252">
    <property type="term" value="F:serine-type endopeptidase activity"/>
    <property type="evidence" value="ECO:0007669"/>
    <property type="project" value="InterPro"/>
</dbReference>
<reference evidence="24" key="2">
    <citation type="submission" date="2018-10" db="EMBL/GenBank/DDBJ databases">
        <title>De novo assembly of a Great Dane genome.</title>
        <authorList>
            <person name="Kidd J.M."/>
            <person name="Pendleton A.L."/>
            <person name="Shen F."/>
            <person name="Emery S."/>
        </authorList>
    </citation>
    <scope>NUCLEOTIDE SEQUENCE [LARGE SCALE GENOMIC DNA]</scope>
    <source>
        <strain evidence="24">Great Dane</strain>
    </source>
</reference>
<evidence type="ECO:0000313" key="23">
    <source>
        <dbReference type="Ensembl" id="ENSCAFP00030004691.1"/>
    </source>
</evidence>
<evidence type="ECO:0000256" key="18">
    <source>
        <dbReference type="ARBA" id="ARBA00076328"/>
    </source>
</evidence>
<keyword evidence="4" id="KW-0964">Secreted</keyword>
<dbReference type="GO" id="GO:0006508">
    <property type="term" value="P:proteolysis"/>
    <property type="evidence" value="ECO:0007669"/>
    <property type="project" value="UniProtKB-KW"/>
</dbReference>
<dbReference type="PROSITE" id="PS50240">
    <property type="entry name" value="TRYPSIN_DOM"/>
    <property type="match status" value="1"/>
</dbReference>
<dbReference type="FunFam" id="2.40.10.10:FF:000041">
    <property type="entry name" value="kallikrein-6 isoform X2"/>
    <property type="match status" value="1"/>
</dbReference>
<dbReference type="Gene3D" id="2.40.10.10">
    <property type="entry name" value="Trypsin-like serine proteases"/>
    <property type="match status" value="2"/>
</dbReference>
<evidence type="ECO:0000256" key="20">
    <source>
        <dbReference type="SAM" id="MobiDB-lite"/>
    </source>
</evidence>
<sequence>MRSDSGVQNLIPSPPRSRSPDFNLPSLNSGLGPQSLFPQTYSLESQTLPPDLESRSPAPSSLIQDSGFQFPSPTNPGVQTPQSLPSLDPESRSLALFFLGASCLEPGSFCFRPKHEEFQVPTTPPSRFPSAPQALLTHAQGSSSQMLCRHQRRRSGRRGFPVKSVQNLVPGRQSCSTGASSSGSESVGDPAPRILQDPTMGHPPPAVVWTWMFLLLLLEAWAGHLRAQESKVLGGQECEAHSQPWQTALFQGVRLLCGGVLIEDNWVLTAAHCKKRKYTVRLGDHSLKNKDSSEQEMAVAQSIPHPCYNGSNEDHSHDLMLIRLRGRASLGPQVKPINLADHCPEVGQKCTISGWGTVTSPRENFPDTLNCAEVEIFPQKKCKDVYPGEVTDGMICAGDSNGADSCQGDSGGPLVCGGVLQGITSWGSDPCGRPERPGVYTNICRYLDWIKKTIGGRG</sequence>
<dbReference type="GO" id="GO:0005576">
    <property type="term" value="C:extracellular region"/>
    <property type="evidence" value="ECO:0007669"/>
    <property type="project" value="UniProtKB-SubCell"/>
</dbReference>
<dbReference type="EC" id="3.4.21.118" evidence="15"/>
<dbReference type="InterPro" id="IPR043504">
    <property type="entry name" value="Peptidase_S1_PA_chymotrypsin"/>
</dbReference>
<dbReference type="GO" id="GO:0005737">
    <property type="term" value="C:cytoplasm"/>
    <property type="evidence" value="ECO:0007669"/>
    <property type="project" value="UniProtKB-SubCell"/>
</dbReference>
<dbReference type="PROSITE" id="PS00134">
    <property type="entry name" value="TRYPSIN_HIS"/>
    <property type="match status" value="1"/>
</dbReference>
<dbReference type="InterPro" id="IPR033116">
    <property type="entry name" value="TRYPSIN_SER"/>
</dbReference>
<evidence type="ECO:0000256" key="19">
    <source>
        <dbReference type="RuleBase" id="RU363034"/>
    </source>
</evidence>
<dbReference type="AlphaFoldDB" id="A0A8C0YUE4"/>
<evidence type="ECO:0000256" key="17">
    <source>
        <dbReference type="ARBA" id="ARBA00075593"/>
    </source>
</evidence>
<dbReference type="Ensembl" id="ENSCAFT00000004630.5">
    <property type="protein sequence ID" value="ENSCAFP00000004284.3"/>
    <property type="gene ID" value="ENSCAFG00000002896.6"/>
</dbReference>
<dbReference type="OrthoDB" id="546450at2759"/>
<dbReference type="Proteomes" id="UP000694542">
    <property type="component" value="Chromosome 1"/>
</dbReference>
<feature type="domain" description="Peptidase S1" evidence="21">
    <location>
        <begin position="232"/>
        <end position="455"/>
    </location>
</feature>
<protein>
    <recommendedName>
        <fullName evidence="16">Kallikrein-8</fullName>
        <ecNumber evidence="15">3.4.21.118</ecNumber>
    </recommendedName>
    <alternativeName>
        <fullName evidence="18">Neuropsin</fullName>
    </alternativeName>
    <alternativeName>
        <fullName evidence="17">Serine protease 19</fullName>
    </alternativeName>
</protein>